<keyword evidence="3" id="KW-1185">Reference proteome</keyword>
<organism evidence="2 3">
    <name type="scientific">Saitozyma podzolica</name>
    <dbReference type="NCBI Taxonomy" id="1890683"/>
    <lineage>
        <taxon>Eukaryota</taxon>
        <taxon>Fungi</taxon>
        <taxon>Dikarya</taxon>
        <taxon>Basidiomycota</taxon>
        <taxon>Agaricomycotina</taxon>
        <taxon>Tremellomycetes</taxon>
        <taxon>Tremellales</taxon>
        <taxon>Trimorphomycetaceae</taxon>
        <taxon>Saitozyma</taxon>
    </lineage>
</organism>
<dbReference type="GO" id="GO:0005634">
    <property type="term" value="C:nucleus"/>
    <property type="evidence" value="ECO:0007669"/>
    <property type="project" value="TreeGrafter"/>
</dbReference>
<dbReference type="EMBL" id="RSCD01000009">
    <property type="protein sequence ID" value="RSH91008.1"/>
    <property type="molecule type" value="Genomic_DNA"/>
</dbReference>
<sequence length="201" mass="22103">MSLRVISSATRAASRRALAPTGIRDIAVTRPSNFHRLLFPCVRAPVQYRSVSTEAALDDRKCSTELRQSGLPTPTAMPMRITAAELRALMDDPALDAGKDYLVVDVRRTDMDEAPSNIVHPSAVNLPAQTFHQTLPVIYALLHRIPRVIFHCGSSKERGPKCAGWYQGFLDLKGCETSKAYVLVGGIKAWREGGYSSITIH</sequence>
<dbReference type="PANTHER" id="PTHR10828">
    <property type="entry name" value="M-PHASE INDUCER PHOSPHATASE DUAL SPECIFICITY PHOSPHATASE CDC25"/>
    <property type="match status" value="1"/>
</dbReference>
<protein>
    <recommendedName>
        <fullName evidence="1">Rhodanese domain-containing protein</fullName>
    </recommendedName>
</protein>
<reference evidence="2 3" key="1">
    <citation type="submission" date="2018-11" db="EMBL/GenBank/DDBJ databases">
        <title>Genome sequence of Saitozyma podzolica DSM 27192.</title>
        <authorList>
            <person name="Aliyu H."/>
            <person name="Gorte O."/>
            <person name="Ochsenreither K."/>
        </authorList>
    </citation>
    <scope>NUCLEOTIDE SEQUENCE [LARGE SCALE GENOMIC DNA]</scope>
    <source>
        <strain evidence="2 3">DSM 27192</strain>
    </source>
</reference>
<dbReference type="Proteomes" id="UP000279259">
    <property type="component" value="Unassembled WGS sequence"/>
</dbReference>
<dbReference type="PROSITE" id="PS50206">
    <property type="entry name" value="RHODANESE_3"/>
    <property type="match status" value="1"/>
</dbReference>
<dbReference type="PANTHER" id="PTHR10828:SF50">
    <property type="entry name" value="REDUCTASE (ARC2), PUTATIVE (AFU_ORTHOLOGUE AFUA_6G13400)-RELATED"/>
    <property type="match status" value="1"/>
</dbReference>
<feature type="domain" description="Rhodanese" evidence="1">
    <location>
        <begin position="97"/>
        <end position="199"/>
    </location>
</feature>
<dbReference type="GO" id="GO:0005737">
    <property type="term" value="C:cytoplasm"/>
    <property type="evidence" value="ECO:0007669"/>
    <property type="project" value="TreeGrafter"/>
</dbReference>
<dbReference type="GO" id="GO:0004725">
    <property type="term" value="F:protein tyrosine phosphatase activity"/>
    <property type="evidence" value="ECO:0007669"/>
    <property type="project" value="TreeGrafter"/>
</dbReference>
<proteinExistence type="predicted"/>
<dbReference type="InterPro" id="IPR001763">
    <property type="entry name" value="Rhodanese-like_dom"/>
</dbReference>
<accession>A0A427YIU6</accession>
<dbReference type="SUPFAM" id="SSF52821">
    <property type="entry name" value="Rhodanese/Cell cycle control phosphatase"/>
    <property type="match status" value="1"/>
</dbReference>
<evidence type="ECO:0000313" key="2">
    <source>
        <dbReference type="EMBL" id="RSH91008.1"/>
    </source>
</evidence>
<comment type="caution">
    <text evidence="2">The sequence shown here is derived from an EMBL/GenBank/DDBJ whole genome shotgun (WGS) entry which is preliminary data.</text>
</comment>
<dbReference type="STRING" id="1890683.A0A427YIU6"/>
<gene>
    <name evidence="2" type="ORF">EHS25_010184</name>
</gene>
<name>A0A427YIU6_9TREE</name>
<evidence type="ECO:0000259" key="1">
    <source>
        <dbReference type="PROSITE" id="PS50206"/>
    </source>
</evidence>
<dbReference type="AlphaFoldDB" id="A0A427YIU6"/>
<dbReference type="InterPro" id="IPR036873">
    <property type="entry name" value="Rhodanese-like_dom_sf"/>
</dbReference>
<dbReference type="OrthoDB" id="8300214at2759"/>
<dbReference type="Gene3D" id="3.40.250.10">
    <property type="entry name" value="Rhodanese-like domain"/>
    <property type="match status" value="1"/>
</dbReference>
<evidence type="ECO:0000313" key="3">
    <source>
        <dbReference type="Proteomes" id="UP000279259"/>
    </source>
</evidence>
<dbReference type="Pfam" id="PF00581">
    <property type="entry name" value="Rhodanese"/>
    <property type="match status" value="1"/>
</dbReference>